<dbReference type="Gene3D" id="3.30.420.10">
    <property type="entry name" value="Ribonuclease H-like superfamily/Ribonuclease H"/>
    <property type="match status" value="1"/>
</dbReference>
<dbReference type="PANTHER" id="PTHR46060:SF1">
    <property type="entry name" value="MARINER MOS1 TRANSPOSASE-LIKE PROTEIN"/>
    <property type="match status" value="1"/>
</dbReference>
<protein>
    <recommendedName>
        <fullName evidence="3">Transposase</fullName>
    </recommendedName>
</protein>
<reference evidence="1" key="1">
    <citation type="submission" date="2021-12" db="EMBL/GenBank/DDBJ databases">
        <authorList>
            <person name="King R."/>
        </authorList>
    </citation>
    <scope>NUCLEOTIDE SEQUENCE</scope>
</reference>
<reference evidence="1" key="2">
    <citation type="submission" date="2022-10" db="EMBL/GenBank/DDBJ databases">
        <authorList>
            <consortium name="ENA_rothamsted_submissions"/>
            <consortium name="culmorum"/>
            <person name="King R."/>
        </authorList>
    </citation>
    <scope>NUCLEOTIDE SEQUENCE</scope>
</reference>
<dbReference type="GO" id="GO:0003676">
    <property type="term" value="F:nucleic acid binding"/>
    <property type="evidence" value="ECO:0007669"/>
    <property type="project" value="InterPro"/>
</dbReference>
<dbReference type="AlphaFoldDB" id="A0A9N9WG26"/>
<dbReference type="InterPro" id="IPR036397">
    <property type="entry name" value="RNaseH_sf"/>
</dbReference>
<evidence type="ECO:0000313" key="1">
    <source>
        <dbReference type="EMBL" id="CAG9791521.1"/>
    </source>
</evidence>
<organism evidence="1 2">
    <name type="scientific">Diatraea saccharalis</name>
    <name type="common">sugarcane borer</name>
    <dbReference type="NCBI Taxonomy" id="40085"/>
    <lineage>
        <taxon>Eukaryota</taxon>
        <taxon>Metazoa</taxon>
        <taxon>Ecdysozoa</taxon>
        <taxon>Arthropoda</taxon>
        <taxon>Hexapoda</taxon>
        <taxon>Insecta</taxon>
        <taxon>Pterygota</taxon>
        <taxon>Neoptera</taxon>
        <taxon>Endopterygota</taxon>
        <taxon>Lepidoptera</taxon>
        <taxon>Glossata</taxon>
        <taxon>Ditrysia</taxon>
        <taxon>Pyraloidea</taxon>
        <taxon>Crambidae</taxon>
        <taxon>Crambinae</taxon>
        <taxon>Diatraea</taxon>
    </lineage>
</organism>
<evidence type="ECO:0000313" key="2">
    <source>
        <dbReference type="Proteomes" id="UP001153714"/>
    </source>
</evidence>
<proteinExistence type="predicted"/>
<sequence length="163" mass="19047">MVISRHWYIRKHARLVGCSRTTIQNYLKEELKKELLGKNVPQEVNIHQKEHCALLSKDSLQKLIKRPELIKRSLAIGETWLSLYIAPRRHQQRQYLYKDEMPEVAIAADHNGAKRMLVVALNYDGVTFYWLCPERTTIDSDAYKNIWRKKSQIACLIAISSAK</sequence>
<accession>A0A9N9WG26</accession>
<name>A0A9N9WG26_9NEOP</name>
<dbReference type="OrthoDB" id="7552988at2759"/>
<evidence type="ECO:0008006" key="3">
    <source>
        <dbReference type="Google" id="ProtNLM"/>
    </source>
</evidence>
<dbReference type="Proteomes" id="UP001153714">
    <property type="component" value="Chromosome 3"/>
</dbReference>
<keyword evidence="2" id="KW-1185">Reference proteome</keyword>
<dbReference type="InterPro" id="IPR052709">
    <property type="entry name" value="Transposase-MT_Hybrid"/>
</dbReference>
<dbReference type="PANTHER" id="PTHR46060">
    <property type="entry name" value="MARINER MOS1 TRANSPOSASE-LIKE PROTEIN"/>
    <property type="match status" value="1"/>
</dbReference>
<gene>
    <name evidence="1" type="ORF">DIATSA_LOCUS9130</name>
</gene>
<dbReference type="EMBL" id="OU893334">
    <property type="protein sequence ID" value="CAG9791521.1"/>
    <property type="molecule type" value="Genomic_DNA"/>
</dbReference>